<evidence type="ECO:0000313" key="6">
    <source>
        <dbReference type="EMBL" id="MDJ1372036.1"/>
    </source>
</evidence>
<organism evidence="6 7">
    <name type="scientific">Gulosibacter molinativorax</name>
    <dbReference type="NCBI Taxonomy" id="256821"/>
    <lineage>
        <taxon>Bacteria</taxon>
        <taxon>Bacillati</taxon>
        <taxon>Actinomycetota</taxon>
        <taxon>Actinomycetes</taxon>
        <taxon>Micrococcales</taxon>
        <taxon>Microbacteriaceae</taxon>
        <taxon>Gulosibacter</taxon>
    </lineage>
</organism>
<keyword evidence="7" id="KW-1185">Reference proteome</keyword>
<dbReference type="CDD" id="cd06170">
    <property type="entry name" value="LuxR_C_like"/>
    <property type="match status" value="1"/>
</dbReference>
<dbReference type="InterPro" id="IPR029016">
    <property type="entry name" value="GAF-like_dom_sf"/>
</dbReference>
<protein>
    <submittedName>
        <fullName evidence="6">Helix-turn-helix transcriptional regulator</fullName>
    </submittedName>
</protein>
<evidence type="ECO:0000313" key="7">
    <source>
        <dbReference type="Proteomes" id="UP001170379"/>
    </source>
</evidence>
<dbReference type="InterPro" id="IPR016032">
    <property type="entry name" value="Sig_transdc_resp-reg_C-effctor"/>
</dbReference>
<evidence type="ECO:0000256" key="1">
    <source>
        <dbReference type="ARBA" id="ARBA00023015"/>
    </source>
</evidence>
<dbReference type="InterPro" id="IPR000792">
    <property type="entry name" value="Tscrpt_reg_LuxR_C"/>
</dbReference>
<dbReference type="Gene3D" id="1.10.10.10">
    <property type="entry name" value="Winged helix-like DNA-binding domain superfamily/Winged helix DNA-binding domain"/>
    <property type="match status" value="1"/>
</dbReference>
<evidence type="ECO:0000256" key="4">
    <source>
        <dbReference type="SAM" id="Coils"/>
    </source>
</evidence>
<keyword evidence="4" id="KW-0175">Coiled coil</keyword>
<dbReference type="PANTHER" id="PTHR44688">
    <property type="entry name" value="DNA-BINDING TRANSCRIPTIONAL ACTIVATOR DEVR_DOSR"/>
    <property type="match status" value="1"/>
</dbReference>
<sequence length="360" mass="39697">MSSAASSQNCSRFSMLSVQVAWVVMRCLPEDLASVRDIYKTSALRCARCYRSRYEPPQCRGTPESWYRTLHRRTPRSEYELLETAISELNDAGSFPLVFGGLTSENSVRVSSLRGNRTGSLAGLHVVQRRGLGGQALSFLQPRLTTDYRTARHITHDYDREVLSEGVTALLAVPVVVEGNVRGVLYGAEREGMSVANRSVERVVQAASRLQQQLRDRDQAERERLRIELRSLPTARASAPTVADLSGEKLEELRASYAELRSITASLSDPALIERMRHVESRLAALSMPTAAQEADVQLSPREVDVLGYVAIGLNNGEIAAELALAESTVKSYLATVMRKLGQRTRLGAATEARRLGLIP</sequence>
<proteinExistence type="predicted"/>
<dbReference type="Proteomes" id="UP001170379">
    <property type="component" value="Unassembled WGS sequence"/>
</dbReference>
<reference evidence="6" key="2">
    <citation type="journal article" date="2022" name="Sci. Rep.">
        <title>In silico prediction of the enzymes involved in the degradation of the herbicide molinate by Gulosibacter molinativorax ON4T.</title>
        <authorList>
            <person name="Lopes A.R."/>
            <person name="Bunin E."/>
            <person name="Viana A.T."/>
            <person name="Froufe H."/>
            <person name="Munoz-Merida A."/>
            <person name="Pinho D."/>
            <person name="Figueiredo J."/>
            <person name="Barroso C."/>
            <person name="Vaz-Moreira I."/>
            <person name="Bellanger X."/>
            <person name="Egas C."/>
            <person name="Nunes O.C."/>
        </authorList>
    </citation>
    <scope>NUCLEOTIDE SEQUENCE</scope>
    <source>
        <strain evidence="6">ON4</strain>
    </source>
</reference>
<keyword evidence="3" id="KW-0804">Transcription</keyword>
<gene>
    <name evidence="6" type="ORF">C7K25_11760</name>
</gene>
<dbReference type="SUPFAM" id="SSF55781">
    <property type="entry name" value="GAF domain-like"/>
    <property type="match status" value="1"/>
</dbReference>
<reference evidence="6" key="1">
    <citation type="submission" date="2018-03" db="EMBL/GenBank/DDBJ databases">
        <authorList>
            <person name="Nunes O.C."/>
            <person name="Lopes A.R."/>
            <person name="Froufe H."/>
            <person name="Munoz-Merida A."/>
            <person name="Barroso C."/>
            <person name="Egas C."/>
        </authorList>
    </citation>
    <scope>NUCLEOTIDE SEQUENCE</scope>
    <source>
        <strain evidence="6">ON4</strain>
    </source>
</reference>
<dbReference type="Pfam" id="PF00196">
    <property type="entry name" value="GerE"/>
    <property type="match status" value="1"/>
</dbReference>
<dbReference type="PROSITE" id="PS50043">
    <property type="entry name" value="HTH_LUXR_2"/>
    <property type="match status" value="1"/>
</dbReference>
<dbReference type="SUPFAM" id="SSF46894">
    <property type="entry name" value="C-terminal effector domain of the bipartite response regulators"/>
    <property type="match status" value="1"/>
</dbReference>
<dbReference type="PANTHER" id="PTHR44688:SF16">
    <property type="entry name" value="DNA-BINDING TRANSCRIPTIONAL ACTIVATOR DEVR_DOSR"/>
    <property type="match status" value="1"/>
</dbReference>
<feature type="coiled-coil region" evidence="4">
    <location>
        <begin position="203"/>
        <end position="230"/>
    </location>
</feature>
<feature type="domain" description="HTH luxR-type" evidence="5">
    <location>
        <begin position="292"/>
        <end position="357"/>
    </location>
</feature>
<dbReference type="InterPro" id="IPR036388">
    <property type="entry name" value="WH-like_DNA-bd_sf"/>
</dbReference>
<comment type="caution">
    <text evidence="6">The sequence shown here is derived from an EMBL/GenBank/DDBJ whole genome shotgun (WGS) entry which is preliminary data.</text>
</comment>
<dbReference type="EMBL" id="PXVD01000019">
    <property type="protein sequence ID" value="MDJ1372036.1"/>
    <property type="molecule type" value="Genomic_DNA"/>
</dbReference>
<evidence type="ECO:0000256" key="2">
    <source>
        <dbReference type="ARBA" id="ARBA00023125"/>
    </source>
</evidence>
<keyword evidence="1" id="KW-0805">Transcription regulation</keyword>
<dbReference type="Gene3D" id="3.30.450.40">
    <property type="match status" value="1"/>
</dbReference>
<dbReference type="SMART" id="SM00421">
    <property type="entry name" value="HTH_LUXR"/>
    <property type="match status" value="1"/>
</dbReference>
<accession>A0ABT7C9Y9</accession>
<dbReference type="PRINTS" id="PR00038">
    <property type="entry name" value="HTHLUXR"/>
</dbReference>
<evidence type="ECO:0000256" key="3">
    <source>
        <dbReference type="ARBA" id="ARBA00023163"/>
    </source>
</evidence>
<name>A0ABT7C9Y9_9MICO</name>
<evidence type="ECO:0000259" key="5">
    <source>
        <dbReference type="PROSITE" id="PS50043"/>
    </source>
</evidence>
<keyword evidence="2" id="KW-0238">DNA-binding</keyword>